<evidence type="ECO:0000256" key="1">
    <source>
        <dbReference type="ARBA" id="ARBA00023118"/>
    </source>
</evidence>
<dbReference type="RefSeq" id="WP_013431315.1">
    <property type="nucleotide sequence ID" value="NC_014720.1"/>
</dbReference>
<evidence type="ECO:0000313" key="4">
    <source>
        <dbReference type="Proteomes" id="UP000006835"/>
    </source>
</evidence>
<accession>E4SHM2</accession>
<dbReference type="OrthoDB" id="9789361at2"/>
<name>E4SHM2_CALK2</name>
<protein>
    <submittedName>
        <fullName evidence="3">CRISPR-associated RAMP protein, Cmr4 family</fullName>
    </submittedName>
</protein>
<sequence>MFKDVILTTYYCETPLHMGSGQSISYVDLPIQREKHTDFPVIWSSSIKGVARDRALRSGWSKTKLLYIFGSEADESPDNLVSSCISFTDAKILFYPVRSAKGIFAWITCPFVIKRFIQEIEGAGILCNNHDVLNAIINWITYIETPISQNKVVLLDSSAYIKNTSEKVMLEEFEFSSEVKSDTVIINFYKDILPTNILTEELEKRLAIVPDDIFSVFVKYAVEIRTRIRIDQTTGVVEDKALFTEELLPSESIFYGFVFTTDPFFGIDNDLYNILTSSFIDWEKLGNSVSSEKLNILKEAAGEKSENGANKTENRYLSSKDVINQLEKLLDNGLLQLGADSTLGRGFVKVKTTSILFSNSKDKQEAES</sequence>
<dbReference type="HOGENOM" id="CLU_047795_0_0_9"/>
<proteinExistence type="predicted"/>
<dbReference type="InterPro" id="IPR013410">
    <property type="entry name" value="CRISPR-assoc_RAMP_Cmr4"/>
</dbReference>
<dbReference type="InterPro" id="IPR005537">
    <property type="entry name" value="RAMP_III_fam"/>
</dbReference>
<dbReference type="KEGG" id="ckn:Calkro_2434"/>
<dbReference type="AlphaFoldDB" id="E4SHM2"/>
<dbReference type="Pfam" id="PF03787">
    <property type="entry name" value="RAMPs"/>
    <property type="match status" value="1"/>
</dbReference>
<evidence type="ECO:0000313" key="3">
    <source>
        <dbReference type="EMBL" id="ADQ47247.1"/>
    </source>
</evidence>
<feature type="domain" description="CRISPR type III-associated protein" evidence="2">
    <location>
        <begin position="10"/>
        <end position="349"/>
    </location>
</feature>
<gene>
    <name evidence="3" type="ordered locus">Calkro_2434</name>
</gene>
<reference key="1">
    <citation type="submission" date="2010-11" db="EMBL/GenBank/DDBJ databases">
        <title>Complete sequence of Caldicellulosiruptor kronotskyensis 2002.</title>
        <authorList>
            <consortium name="US DOE Joint Genome Institute"/>
            <person name="Lucas S."/>
            <person name="Copeland A."/>
            <person name="Lapidus A."/>
            <person name="Cheng J.-F."/>
            <person name="Bruce D."/>
            <person name="Goodwin L."/>
            <person name="Pitluck S."/>
            <person name="Davenport K."/>
            <person name="Detter J.C."/>
            <person name="Han C."/>
            <person name="Tapia R."/>
            <person name="Land M."/>
            <person name="Hauser L."/>
            <person name="Jeffries C."/>
            <person name="Kyrpides N."/>
            <person name="Ivanova N."/>
            <person name="Mikhailova N."/>
            <person name="Blumer-Schuette S.E."/>
            <person name="Kelly R.M."/>
            <person name="Woyke T."/>
        </authorList>
    </citation>
    <scope>NUCLEOTIDE SEQUENCE</scope>
    <source>
        <strain>2002</strain>
    </source>
</reference>
<dbReference type="NCBIfam" id="TIGR02580">
    <property type="entry name" value="cas_RAMP_Cmr4"/>
    <property type="match status" value="1"/>
</dbReference>
<keyword evidence="4" id="KW-1185">Reference proteome</keyword>
<dbReference type="Proteomes" id="UP000006835">
    <property type="component" value="Chromosome"/>
</dbReference>
<organism evidence="3 4">
    <name type="scientific">Caldicellulosiruptor kronotskyensis (strain DSM 18902 / VKM B-2412 / 2002)</name>
    <dbReference type="NCBI Taxonomy" id="632348"/>
    <lineage>
        <taxon>Bacteria</taxon>
        <taxon>Bacillati</taxon>
        <taxon>Bacillota</taxon>
        <taxon>Bacillota incertae sedis</taxon>
        <taxon>Caldicellulosiruptorales</taxon>
        <taxon>Caldicellulosiruptoraceae</taxon>
        <taxon>Caldicellulosiruptor</taxon>
    </lineage>
</organism>
<evidence type="ECO:0000259" key="2">
    <source>
        <dbReference type="Pfam" id="PF03787"/>
    </source>
</evidence>
<reference evidence="3 4" key="2">
    <citation type="journal article" date="2011" name="J. Bacteriol.">
        <title>Complete genome sequences for the anaerobic, extremely thermophilic plant biomass-degrading bacteria Caldicellulosiruptor hydrothermalis, Caldicellulosiruptor kristjanssonii, Caldicellulosiruptor kronotskyensis, Caldicellulosiruptor owensenis, and Caldicellulosiruptor lactoaceticus.</title>
        <authorList>
            <person name="Blumer-Schuette S.E."/>
            <person name="Ozdemir I."/>
            <person name="Mistry D."/>
            <person name="Lucas S."/>
            <person name="Lapidus A."/>
            <person name="Cheng J.F."/>
            <person name="Goodwin L.A."/>
            <person name="Pitluck S."/>
            <person name="Land M.L."/>
            <person name="Hauser L.J."/>
            <person name="Woyke T."/>
            <person name="Mikhailova N."/>
            <person name="Pati A."/>
            <person name="Kyrpides N.C."/>
            <person name="Ivanova N."/>
            <person name="Detter J.C."/>
            <person name="Walston-Davenport K."/>
            <person name="Han S."/>
            <person name="Adams M.W."/>
            <person name="Kelly R.M."/>
        </authorList>
    </citation>
    <scope>NUCLEOTIDE SEQUENCE [LARGE SCALE GENOMIC DNA]</scope>
    <source>
        <strain evidence="4">DSM 18902 / VKM B-2412 / 2002</strain>
    </source>
</reference>
<dbReference type="PATRIC" id="fig|632348.3.peg.2566"/>
<keyword evidence="1" id="KW-0051">Antiviral defense</keyword>
<dbReference type="PANTHER" id="PTHR36700">
    <property type="entry name" value="CRISPR SYSTEM CMR SUBUNIT CMR4"/>
    <property type="match status" value="1"/>
</dbReference>
<dbReference type="GO" id="GO:0051607">
    <property type="term" value="P:defense response to virus"/>
    <property type="evidence" value="ECO:0007669"/>
    <property type="project" value="UniProtKB-KW"/>
</dbReference>
<dbReference type="PANTHER" id="PTHR36700:SF1">
    <property type="entry name" value="CRISPR SYSTEM CMR SUBUNIT CMR4"/>
    <property type="match status" value="1"/>
</dbReference>
<dbReference type="EMBL" id="CP002330">
    <property type="protein sequence ID" value="ADQ47247.1"/>
    <property type="molecule type" value="Genomic_DNA"/>
</dbReference>